<accession>A0A978W5D3</accession>
<dbReference type="OrthoDB" id="1931102at2759"/>
<organism evidence="2 3">
    <name type="scientific">Ziziphus jujuba var. spinosa</name>
    <dbReference type="NCBI Taxonomy" id="714518"/>
    <lineage>
        <taxon>Eukaryota</taxon>
        <taxon>Viridiplantae</taxon>
        <taxon>Streptophyta</taxon>
        <taxon>Embryophyta</taxon>
        <taxon>Tracheophyta</taxon>
        <taxon>Spermatophyta</taxon>
        <taxon>Magnoliopsida</taxon>
        <taxon>eudicotyledons</taxon>
        <taxon>Gunneridae</taxon>
        <taxon>Pentapetalae</taxon>
        <taxon>rosids</taxon>
        <taxon>fabids</taxon>
        <taxon>Rosales</taxon>
        <taxon>Rhamnaceae</taxon>
        <taxon>Paliureae</taxon>
        <taxon>Ziziphus</taxon>
    </lineage>
</organism>
<dbReference type="PANTHER" id="PTHR33132">
    <property type="entry name" value="OSJNBB0118P14.9 PROTEIN"/>
    <property type="match status" value="1"/>
</dbReference>
<comment type="caution">
    <text evidence="2">The sequence shown here is derived from an EMBL/GenBank/DDBJ whole genome shotgun (WGS) entry which is preliminary data.</text>
</comment>
<feature type="compositionally biased region" description="Polar residues" evidence="1">
    <location>
        <begin position="104"/>
        <end position="115"/>
    </location>
</feature>
<evidence type="ECO:0000313" key="2">
    <source>
        <dbReference type="EMBL" id="KAH7547167.1"/>
    </source>
</evidence>
<dbReference type="Proteomes" id="UP000813462">
    <property type="component" value="Unassembled WGS sequence"/>
</dbReference>
<gene>
    <name evidence="2" type="ORF">FEM48_Zijuj01G0280700</name>
</gene>
<feature type="region of interest" description="Disordered" evidence="1">
    <location>
        <begin position="68"/>
        <end position="115"/>
    </location>
</feature>
<feature type="region of interest" description="Disordered" evidence="1">
    <location>
        <begin position="181"/>
        <end position="208"/>
    </location>
</feature>
<evidence type="ECO:0000256" key="1">
    <source>
        <dbReference type="SAM" id="MobiDB-lite"/>
    </source>
</evidence>
<proteinExistence type="predicted"/>
<protein>
    <submittedName>
        <fullName evidence="2">Uncharacterized protein</fullName>
    </submittedName>
</protein>
<name>A0A978W5D3_ZIZJJ</name>
<feature type="compositionally biased region" description="Low complexity" evidence="1">
    <location>
        <begin position="92"/>
        <end position="103"/>
    </location>
</feature>
<sequence length="208" mass="22682">MASHSSSRTRSNRFSSSSPNSSSKAFASSSSSSFSSHSSAFYTRSSSPTRVRMYGLCFAPSSRSVRFAIDRPTSPGRSISMRKQSIGGGRNENGNGSRGVVSNQKKTSTCSPTTHRGSFRCSLHKILRNNGGLHVQDHTAVSQHSSSRLNWRRSAMTSSLVRIGGVEGDLVRRALSALIRPSSHQQRRRAAFQPRPSRLSIMSKADDF</sequence>
<dbReference type="EMBL" id="JAEACU010000001">
    <property type="protein sequence ID" value="KAH7547167.1"/>
    <property type="molecule type" value="Genomic_DNA"/>
</dbReference>
<evidence type="ECO:0000313" key="3">
    <source>
        <dbReference type="Proteomes" id="UP000813462"/>
    </source>
</evidence>
<feature type="region of interest" description="Disordered" evidence="1">
    <location>
        <begin position="1"/>
        <end position="42"/>
    </location>
</feature>
<reference evidence="2" key="1">
    <citation type="journal article" date="2021" name="Front. Plant Sci.">
        <title>Chromosome-Scale Genome Assembly for Chinese Sour Jujube and Insights Into Its Genome Evolution and Domestication Signature.</title>
        <authorList>
            <person name="Shen L.-Y."/>
            <person name="Luo H."/>
            <person name="Wang X.-L."/>
            <person name="Wang X.-M."/>
            <person name="Qiu X.-J."/>
            <person name="Liu H."/>
            <person name="Zhou S.-S."/>
            <person name="Jia K.-H."/>
            <person name="Nie S."/>
            <person name="Bao Y.-T."/>
            <person name="Zhang R.-G."/>
            <person name="Yun Q.-Z."/>
            <person name="Chai Y.-H."/>
            <person name="Lu J.-Y."/>
            <person name="Li Y."/>
            <person name="Zhao S.-W."/>
            <person name="Mao J.-F."/>
            <person name="Jia S.-G."/>
            <person name="Mao Y.-M."/>
        </authorList>
    </citation>
    <scope>NUCLEOTIDE SEQUENCE</scope>
    <source>
        <strain evidence="2">AT0</strain>
        <tissue evidence="2">Leaf</tissue>
    </source>
</reference>
<dbReference type="PANTHER" id="PTHR33132:SF143">
    <property type="entry name" value="SERINE-RICH PROTEIN-LIKE PROTEIN"/>
    <property type="match status" value="1"/>
</dbReference>
<dbReference type="AlphaFoldDB" id="A0A978W5D3"/>